<dbReference type="GeneID" id="5494256"/>
<organism evidence="1 2">
    <name type="scientific">Sclerotinia sclerotiorum (strain ATCC 18683 / 1980 / Ss-1)</name>
    <name type="common">White mold</name>
    <name type="synonym">Whetzelinia sclerotiorum</name>
    <dbReference type="NCBI Taxonomy" id="665079"/>
    <lineage>
        <taxon>Eukaryota</taxon>
        <taxon>Fungi</taxon>
        <taxon>Dikarya</taxon>
        <taxon>Ascomycota</taxon>
        <taxon>Pezizomycotina</taxon>
        <taxon>Leotiomycetes</taxon>
        <taxon>Helotiales</taxon>
        <taxon>Sclerotiniaceae</taxon>
        <taxon>Sclerotinia</taxon>
    </lineage>
</organism>
<dbReference type="RefSeq" id="XP_001598394.1">
    <property type="nucleotide sequence ID" value="XM_001598344.1"/>
</dbReference>
<evidence type="ECO:0000313" key="1">
    <source>
        <dbReference type="EMBL" id="EDN91080.1"/>
    </source>
</evidence>
<proteinExistence type="predicted"/>
<gene>
    <name evidence="1" type="ORF">SS1G_00482</name>
</gene>
<dbReference type="AlphaFoldDB" id="A7E5A8"/>
<protein>
    <submittedName>
        <fullName evidence="1">Uncharacterized protein</fullName>
    </submittedName>
</protein>
<dbReference type="HOGENOM" id="CLU_2997820_0_0_1"/>
<keyword evidence="2" id="KW-1185">Reference proteome</keyword>
<evidence type="ECO:0000313" key="2">
    <source>
        <dbReference type="Proteomes" id="UP000001312"/>
    </source>
</evidence>
<name>A7E5A8_SCLS1</name>
<dbReference type="KEGG" id="ssl:SS1G_00482"/>
<dbReference type="InParanoid" id="A7E5A8"/>
<accession>A7E5A8</accession>
<sequence>MNLGRDGFSDTFIVNLSLQRTLILALANLIKVTSNFHLSTKFQNDPSKHPSSLNDLY</sequence>
<dbReference type="EMBL" id="CH476621">
    <property type="protein sequence ID" value="EDN91080.1"/>
    <property type="molecule type" value="Genomic_DNA"/>
</dbReference>
<reference evidence="2" key="1">
    <citation type="journal article" date="2011" name="PLoS Genet.">
        <title>Genomic analysis of the necrotrophic fungal pathogens Sclerotinia sclerotiorum and Botrytis cinerea.</title>
        <authorList>
            <person name="Amselem J."/>
            <person name="Cuomo C.A."/>
            <person name="van Kan J.A."/>
            <person name="Viaud M."/>
            <person name="Benito E.P."/>
            <person name="Couloux A."/>
            <person name="Coutinho P.M."/>
            <person name="de Vries R.P."/>
            <person name="Dyer P.S."/>
            <person name="Fillinger S."/>
            <person name="Fournier E."/>
            <person name="Gout L."/>
            <person name="Hahn M."/>
            <person name="Kohn L."/>
            <person name="Lapalu N."/>
            <person name="Plummer K.M."/>
            <person name="Pradier J.M."/>
            <person name="Quevillon E."/>
            <person name="Sharon A."/>
            <person name="Simon A."/>
            <person name="ten Have A."/>
            <person name="Tudzynski B."/>
            <person name="Tudzynski P."/>
            <person name="Wincker P."/>
            <person name="Andrew M."/>
            <person name="Anthouard V."/>
            <person name="Beever R.E."/>
            <person name="Beffa R."/>
            <person name="Benoit I."/>
            <person name="Bouzid O."/>
            <person name="Brault B."/>
            <person name="Chen Z."/>
            <person name="Choquer M."/>
            <person name="Collemare J."/>
            <person name="Cotton P."/>
            <person name="Danchin E.G."/>
            <person name="Da Silva C."/>
            <person name="Gautier A."/>
            <person name="Giraud C."/>
            <person name="Giraud T."/>
            <person name="Gonzalez C."/>
            <person name="Grossetete S."/>
            <person name="Guldener U."/>
            <person name="Henrissat B."/>
            <person name="Howlett B.J."/>
            <person name="Kodira C."/>
            <person name="Kretschmer M."/>
            <person name="Lappartient A."/>
            <person name="Leroch M."/>
            <person name="Levis C."/>
            <person name="Mauceli E."/>
            <person name="Neuveglise C."/>
            <person name="Oeser B."/>
            <person name="Pearson M."/>
            <person name="Poulain J."/>
            <person name="Poussereau N."/>
            <person name="Quesneville H."/>
            <person name="Rascle C."/>
            <person name="Schumacher J."/>
            <person name="Segurens B."/>
            <person name="Sexton A."/>
            <person name="Silva E."/>
            <person name="Sirven C."/>
            <person name="Soanes D.M."/>
            <person name="Talbot N.J."/>
            <person name="Templeton M."/>
            <person name="Yandava C."/>
            <person name="Yarden O."/>
            <person name="Zeng Q."/>
            <person name="Rollins J.A."/>
            <person name="Lebrun M.H."/>
            <person name="Dickman M."/>
        </authorList>
    </citation>
    <scope>NUCLEOTIDE SEQUENCE [LARGE SCALE GENOMIC DNA]</scope>
    <source>
        <strain evidence="2">ATCC 18683 / 1980 / Ss-1</strain>
    </source>
</reference>
<dbReference type="Proteomes" id="UP000001312">
    <property type="component" value="Unassembled WGS sequence"/>
</dbReference>